<organism evidence="1 2">
    <name type="scientific">Durusdinium trenchii</name>
    <dbReference type="NCBI Taxonomy" id="1381693"/>
    <lineage>
        <taxon>Eukaryota</taxon>
        <taxon>Sar</taxon>
        <taxon>Alveolata</taxon>
        <taxon>Dinophyceae</taxon>
        <taxon>Suessiales</taxon>
        <taxon>Symbiodiniaceae</taxon>
        <taxon>Durusdinium</taxon>
    </lineage>
</organism>
<dbReference type="Pfam" id="PF13561">
    <property type="entry name" value="adh_short_C2"/>
    <property type="match status" value="1"/>
</dbReference>
<dbReference type="Proteomes" id="UP001642464">
    <property type="component" value="Unassembled WGS sequence"/>
</dbReference>
<reference evidence="1 2" key="1">
    <citation type="submission" date="2024-02" db="EMBL/GenBank/DDBJ databases">
        <authorList>
            <person name="Chen Y."/>
            <person name="Shah S."/>
            <person name="Dougan E. K."/>
            <person name="Thang M."/>
            <person name="Chan C."/>
        </authorList>
    </citation>
    <scope>NUCLEOTIDE SEQUENCE [LARGE SCALE GENOMIC DNA]</scope>
</reference>
<evidence type="ECO:0000313" key="1">
    <source>
        <dbReference type="EMBL" id="CAK9090759.1"/>
    </source>
</evidence>
<dbReference type="InterPro" id="IPR036291">
    <property type="entry name" value="NAD(P)-bd_dom_sf"/>
</dbReference>
<gene>
    <name evidence="1" type="ORF">SCF082_LOCUS42794</name>
</gene>
<evidence type="ECO:0000313" key="2">
    <source>
        <dbReference type="Proteomes" id="UP001642464"/>
    </source>
</evidence>
<name>A0ABP0QRV1_9DINO</name>
<dbReference type="PANTHER" id="PTHR43544">
    <property type="entry name" value="SHORT-CHAIN DEHYDROGENASE/REDUCTASE"/>
    <property type="match status" value="1"/>
</dbReference>
<proteinExistence type="predicted"/>
<dbReference type="InterPro" id="IPR051468">
    <property type="entry name" value="Fungal_SecMetab_SDRs"/>
</dbReference>
<comment type="caution">
    <text evidence="1">The sequence shown here is derived from an EMBL/GenBank/DDBJ whole genome shotgun (WGS) entry which is preliminary data.</text>
</comment>
<keyword evidence="2" id="KW-1185">Reference proteome</keyword>
<dbReference type="EMBL" id="CAXAMM010040040">
    <property type="protein sequence ID" value="CAK9090759.1"/>
    <property type="molecule type" value="Genomic_DNA"/>
</dbReference>
<sequence>MDVEWSDLECSGVSADDISRCAAVLREMRAADLERPEFASIREAGVPLFRRTILKERFGSEDVLHFLKKKSDVHQMTTKLQRLHKVVKDEHEVRRQKAETCGMNLRRKADLAAIKAESQLPDSEFLAIIGPSDGEGAEIEANEAPMADIDRMLRAPLDSFYSNCNMCRGQYMDHHHFYHQLCPRCADHNWEKRHQTADMNGMVCVPPSKFSLFCWGGIDKSDVYASSVVQVVTGGRVRIGYRIVLKLLRAGAFVLTTTRYPSDCAWRFSQESDYEEWRHRLEVCGPLELCDVRLVEHFCDQLVRRFPRINVLINNAAQTLTRQKGWNLRMAELEQAAAFRLHENSKTHSTKAPQICHPHQLAIAHGPHHQLHESHEPGIELAVPRPSAAWKDALVLQDFPEGELDESRQPLDRSMTNSWSRRIEDVATVELLQTLAANTAAPFILCSRLASVIGPKCDAAPFGHIVNVSALEGKFSVKNKSSGHPHTNMAKAALNMMTHTSCKDMFRRRILMNCVDTGWVTDMAPDGVGQVAATHDTWVGPPLDEEDGAARVLDPIFSHLKDPTWLLRGKFFKNYYVCGW</sequence>
<dbReference type="InterPro" id="IPR002347">
    <property type="entry name" value="SDR_fam"/>
</dbReference>
<protein>
    <submittedName>
        <fullName evidence="1">Uncharacterized protein</fullName>
    </submittedName>
</protein>
<dbReference type="PANTHER" id="PTHR43544:SF2">
    <property type="entry name" value="OXIDOREDUCTASE"/>
    <property type="match status" value="1"/>
</dbReference>
<dbReference type="SUPFAM" id="SSF51735">
    <property type="entry name" value="NAD(P)-binding Rossmann-fold domains"/>
    <property type="match status" value="1"/>
</dbReference>
<accession>A0ABP0QRV1</accession>
<dbReference type="Gene3D" id="3.40.50.720">
    <property type="entry name" value="NAD(P)-binding Rossmann-like Domain"/>
    <property type="match status" value="2"/>
</dbReference>